<dbReference type="PANTHER" id="PTHR24366:SF158">
    <property type="entry name" value="PLATELET GLYCOPROTEIN IB ALPHA CHAIN-LIKE-RELATED"/>
    <property type="match status" value="1"/>
</dbReference>
<protein>
    <submittedName>
        <fullName evidence="3">Slit homolog 1 protein-like</fullName>
    </submittedName>
</protein>
<evidence type="ECO:0000256" key="1">
    <source>
        <dbReference type="ARBA" id="ARBA00022614"/>
    </source>
</evidence>
<evidence type="ECO:0000313" key="4">
    <source>
        <dbReference type="Proteomes" id="UP000694680"/>
    </source>
</evidence>
<keyword evidence="1" id="KW-0433">Leucine-rich repeat</keyword>
<organism evidence="3 4">
    <name type="scientific">Gouania willdenowi</name>
    <name type="common">Blunt-snouted clingfish</name>
    <name type="synonym">Lepadogaster willdenowi</name>
    <dbReference type="NCBI Taxonomy" id="441366"/>
    <lineage>
        <taxon>Eukaryota</taxon>
        <taxon>Metazoa</taxon>
        <taxon>Chordata</taxon>
        <taxon>Craniata</taxon>
        <taxon>Vertebrata</taxon>
        <taxon>Euteleostomi</taxon>
        <taxon>Actinopterygii</taxon>
        <taxon>Neopterygii</taxon>
        <taxon>Teleostei</taxon>
        <taxon>Neoteleostei</taxon>
        <taxon>Acanthomorphata</taxon>
        <taxon>Ovalentaria</taxon>
        <taxon>Blenniimorphae</taxon>
        <taxon>Blenniiformes</taxon>
        <taxon>Gobiesocoidei</taxon>
        <taxon>Gobiesocidae</taxon>
        <taxon>Gobiesocinae</taxon>
        <taxon>Gouania</taxon>
    </lineage>
</organism>
<dbReference type="Pfam" id="PF13855">
    <property type="entry name" value="LRR_8"/>
    <property type="match status" value="1"/>
</dbReference>
<evidence type="ECO:0000256" key="2">
    <source>
        <dbReference type="ARBA" id="ARBA00022737"/>
    </source>
</evidence>
<dbReference type="Proteomes" id="UP000694680">
    <property type="component" value="Chromosome 19"/>
</dbReference>
<keyword evidence="4" id="KW-1185">Reference proteome</keyword>
<evidence type="ECO:0000313" key="3">
    <source>
        <dbReference type="Ensembl" id="ENSGWIP00000017850.1"/>
    </source>
</evidence>
<dbReference type="SUPFAM" id="SSF52058">
    <property type="entry name" value="L domain-like"/>
    <property type="match status" value="1"/>
</dbReference>
<sequence>PANQEQAEGNVCLLLQLHSYLQQNSFFPDKMFRLVFALTSPLLSAVQCLSSLQFLERLDLSYNLLRGLPWDFSHSLSSLQELRLDHNLLQHVASLGELDSLRKLDLSYNHIQSMDVGALVGLSSLSVLSLEGNRLEVLREGLLSRQQRLEVLKLGHNNVSLIEAEALTPLRKLTLLSLRGNQLTHVKFKTLLKLQTTSTHLHMSSNPWFCDCELQRVFGKIRRVRHLHVDDYEDVVCHAPAQQTGHTLASLDTRLYTHTRGIWNPLTEFQVELAPRRGDICSARTHTDLPCFLVR</sequence>
<keyword evidence="2" id="KW-0677">Repeat</keyword>
<reference evidence="3" key="1">
    <citation type="submission" date="2020-06" db="EMBL/GenBank/DDBJ databases">
        <authorList>
            <consortium name="Wellcome Sanger Institute Data Sharing"/>
        </authorList>
    </citation>
    <scope>NUCLEOTIDE SEQUENCE [LARGE SCALE GENOMIC DNA]</scope>
</reference>
<dbReference type="SMART" id="SM00369">
    <property type="entry name" value="LRR_TYP"/>
    <property type="match status" value="6"/>
</dbReference>
<dbReference type="PRINTS" id="PR00019">
    <property type="entry name" value="LEURICHRPT"/>
</dbReference>
<reference evidence="3" key="3">
    <citation type="submission" date="2025-09" db="UniProtKB">
        <authorList>
            <consortium name="Ensembl"/>
        </authorList>
    </citation>
    <scope>IDENTIFICATION</scope>
</reference>
<name>A0A8C5ECD1_GOUWI</name>
<proteinExistence type="predicted"/>
<dbReference type="AlphaFoldDB" id="A0A8C5ECD1"/>
<dbReference type="Pfam" id="PF00560">
    <property type="entry name" value="LRR_1"/>
    <property type="match status" value="2"/>
</dbReference>
<reference evidence="3" key="2">
    <citation type="submission" date="2025-08" db="UniProtKB">
        <authorList>
            <consortium name="Ensembl"/>
        </authorList>
    </citation>
    <scope>IDENTIFICATION</scope>
</reference>
<dbReference type="Gene3D" id="3.80.10.10">
    <property type="entry name" value="Ribonuclease Inhibitor"/>
    <property type="match status" value="2"/>
</dbReference>
<dbReference type="InterPro" id="IPR001611">
    <property type="entry name" value="Leu-rich_rpt"/>
</dbReference>
<dbReference type="PROSITE" id="PS51450">
    <property type="entry name" value="LRR"/>
    <property type="match status" value="2"/>
</dbReference>
<dbReference type="InterPro" id="IPR032675">
    <property type="entry name" value="LRR_dom_sf"/>
</dbReference>
<accession>A0A8C5ECD1</accession>
<gene>
    <name evidence="3" type="primary">LOC114481812</name>
</gene>
<dbReference type="Ensembl" id="ENSGWIT00000019694.1">
    <property type="protein sequence ID" value="ENSGWIP00000017850.1"/>
    <property type="gene ID" value="ENSGWIG00000009920.1"/>
</dbReference>
<dbReference type="InterPro" id="IPR003591">
    <property type="entry name" value="Leu-rich_rpt_typical-subtyp"/>
</dbReference>
<dbReference type="PANTHER" id="PTHR24366">
    <property type="entry name" value="IG(IMMUNOGLOBULIN) AND LRR(LEUCINE RICH REPEAT) DOMAINS"/>
    <property type="match status" value="1"/>
</dbReference>